<organism evidence="9 10">
    <name type="scientific">Candidatus Woesebacteria bacterium RIFCSPHIGHO2_02_FULL_39_13</name>
    <dbReference type="NCBI Taxonomy" id="1802505"/>
    <lineage>
        <taxon>Bacteria</taxon>
        <taxon>Candidatus Woeseibacteriota</taxon>
    </lineage>
</organism>
<comment type="similarity">
    <text evidence="5 8">Belongs to the PTH family.</text>
</comment>
<gene>
    <name evidence="9" type="ORF">A3D01_02095</name>
</gene>
<dbReference type="InterPro" id="IPR036416">
    <property type="entry name" value="Pept_tRNA_hydro_sf"/>
</dbReference>
<dbReference type="EMBL" id="MGGR01000035">
    <property type="protein sequence ID" value="OGM32156.1"/>
    <property type="molecule type" value="Genomic_DNA"/>
</dbReference>
<comment type="catalytic activity">
    <reaction evidence="7">
        <text>an N-acyl-L-alpha-aminoacyl-tRNA + H2O = an N-acyl-L-amino acid + a tRNA + H(+)</text>
        <dbReference type="Rhea" id="RHEA:54448"/>
        <dbReference type="Rhea" id="RHEA-COMP:10123"/>
        <dbReference type="Rhea" id="RHEA-COMP:13883"/>
        <dbReference type="ChEBI" id="CHEBI:15377"/>
        <dbReference type="ChEBI" id="CHEBI:15378"/>
        <dbReference type="ChEBI" id="CHEBI:59874"/>
        <dbReference type="ChEBI" id="CHEBI:78442"/>
        <dbReference type="ChEBI" id="CHEBI:138191"/>
        <dbReference type="EC" id="3.1.1.29"/>
    </reaction>
</comment>
<evidence type="ECO:0000256" key="3">
    <source>
        <dbReference type="ARBA" id="ARBA00022801"/>
    </source>
</evidence>
<dbReference type="InterPro" id="IPR001328">
    <property type="entry name" value="Pept_tRNA_hydro"/>
</dbReference>
<comment type="caution">
    <text evidence="9">The sequence shown here is derived from an EMBL/GenBank/DDBJ whole genome shotgun (WGS) entry which is preliminary data.</text>
</comment>
<dbReference type="Proteomes" id="UP000177169">
    <property type="component" value="Unassembled WGS sequence"/>
</dbReference>
<sequence length="211" mass="24101">MRLIIGLGNPSNKYENTRHNVGFVVLDELKNKIFSFSPSQRLSGAGGQIPMVRRARHPEQSRGVYNQFLNSDFQFEKKFNADILKLDNLMLAKPQTFMNSSGASVKKLVVQYKIIMADLWVIHDDLDLRLGAYKIQRGVGPKLHYGTASIEEQLGRKDFWRVRVGLDNRPSDNRVSGEEYVLQNFGEIEIGLRDGVIERVVEVLIQRLNVK</sequence>
<protein>
    <recommendedName>
        <fullName evidence="6 7">Peptidyl-tRNA hydrolase</fullName>
        <ecNumber evidence="1 7">3.1.1.29</ecNumber>
    </recommendedName>
</protein>
<dbReference type="SUPFAM" id="SSF53178">
    <property type="entry name" value="Peptidyl-tRNA hydrolase-like"/>
    <property type="match status" value="2"/>
</dbReference>
<proteinExistence type="inferred from homology"/>
<name>A0A1F7YXR9_9BACT</name>
<accession>A0A1F7YXR9</accession>
<evidence type="ECO:0000256" key="7">
    <source>
        <dbReference type="RuleBase" id="RU000673"/>
    </source>
</evidence>
<evidence type="ECO:0000256" key="8">
    <source>
        <dbReference type="RuleBase" id="RU004320"/>
    </source>
</evidence>
<dbReference type="NCBIfam" id="TIGR00447">
    <property type="entry name" value="pth"/>
    <property type="match status" value="1"/>
</dbReference>
<keyword evidence="2" id="KW-0820">tRNA-binding</keyword>
<keyword evidence="4" id="KW-0694">RNA-binding</keyword>
<dbReference type="GO" id="GO:0004045">
    <property type="term" value="F:peptidyl-tRNA hydrolase activity"/>
    <property type="evidence" value="ECO:0007669"/>
    <property type="project" value="UniProtKB-EC"/>
</dbReference>
<dbReference type="GO" id="GO:0000049">
    <property type="term" value="F:tRNA binding"/>
    <property type="evidence" value="ECO:0007669"/>
    <property type="project" value="UniProtKB-KW"/>
</dbReference>
<keyword evidence="3 7" id="KW-0378">Hydrolase</keyword>
<dbReference type="PANTHER" id="PTHR17224">
    <property type="entry name" value="PEPTIDYL-TRNA HYDROLASE"/>
    <property type="match status" value="1"/>
</dbReference>
<dbReference type="Gene3D" id="3.40.50.1470">
    <property type="entry name" value="Peptidyl-tRNA hydrolase"/>
    <property type="match status" value="1"/>
</dbReference>
<evidence type="ECO:0000256" key="1">
    <source>
        <dbReference type="ARBA" id="ARBA00013260"/>
    </source>
</evidence>
<reference evidence="9 10" key="1">
    <citation type="journal article" date="2016" name="Nat. Commun.">
        <title>Thousands of microbial genomes shed light on interconnected biogeochemical processes in an aquifer system.</title>
        <authorList>
            <person name="Anantharaman K."/>
            <person name="Brown C.T."/>
            <person name="Hug L.A."/>
            <person name="Sharon I."/>
            <person name="Castelle C.J."/>
            <person name="Probst A.J."/>
            <person name="Thomas B.C."/>
            <person name="Singh A."/>
            <person name="Wilkins M.J."/>
            <person name="Karaoz U."/>
            <person name="Brodie E.L."/>
            <person name="Williams K.H."/>
            <person name="Hubbard S.S."/>
            <person name="Banfield J.F."/>
        </authorList>
    </citation>
    <scope>NUCLEOTIDE SEQUENCE [LARGE SCALE GENOMIC DNA]</scope>
</reference>
<evidence type="ECO:0000256" key="2">
    <source>
        <dbReference type="ARBA" id="ARBA00022555"/>
    </source>
</evidence>
<dbReference type="InterPro" id="IPR018171">
    <property type="entry name" value="Pept_tRNA_hydro_CS"/>
</dbReference>
<evidence type="ECO:0000313" key="9">
    <source>
        <dbReference type="EMBL" id="OGM32156.1"/>
    </source>
</evidence>
<evidence type="ECO:0000256" key="6">
    <source>
        <dbReference type="ARBA" id="ARBA00050038"/>
    </source>
</evidence>
<dbReference type="STRING" id="1802505.A3D01_02095"/>
<dbReference type="PROSITE" id="PS01195">
    <property type="entry name" value="PEPT_TRNA_HYDROL_1"/>
    <property type="match status" value="1"/>
</dbReference>
<dbReference type="PANTHER" id="PTHR17224:SF1">
    <property type="entry name" value="PEPTIDYL-TRNA HYDROLASE"/>
    <property type="match status" value="1"/>
</dbReference>
<evidence type="ECO:0000256" key="4">
    <source>
        <dbReference type="ARBA" id="ARBA00022884"/>
    </source>
</evidence>
<evidence type="ECO:0000313" key="10">
    <source>
        <dbReference type="Proteomes" id="UP000177169"/>
    </source>
</evidence>
<dbReference type="EC" id="3.1.1.29" evidence="1 7"/>
<dbReference type="AlphaFoldDB" id="A0A1F7YXR9"/>
<evidence type="ECO:0000256" key="5">
    <source>
        <dbReference type="ARBA" id="ARBA00038063"/>
    </source>
</evidence>
<dbReference type="Pfam" id="PF01195">
    <property type="entry name" value="Pept_tRNA_hydro"/>
    <property type="match status" value="1"/>
</dbReference>